<dbReference type="PROSITE" id="PS00070">
    <property type="entry name" value="ALDEHYDE_DEHYDR_CYS"/>
    <property type="match status" value="1"/>
</dbReference>
<dbReference type="Gene3D" id="3.40.309.10">
    <property type="entry name" value="Aldehyde Dehydrogenase, Chain A, domain 2"/>
    <property type="match status" value="1"/>
</dbReference>
<dbReference type="FunFam" id="3.40.605.10:FF:000004">
    <property type="entry name" value="Aldehyde dehydrogenase"/>
    <property type="match status" value="1"/>
</dbReference>
<name>A0A1M6QCR8_9CLOT</name>
<dbReference type="PANTHER" id="PTHR43570:SF16">
    <property type="entry name" value="ALDEHYDE DEHYDROGENASE TYPE III, ISOFORM Q"/>
    <property type="match status" value="1"/>
</dbReference>
<dbReference type="GO" id="GO:0006081">
    <property type="term" value="P:aldehyde metabolic process"/>
    <property type="evidence" value="ECO:0007669"/>
    <property type="project" value="InterPro"/>
</dbReference>
<dbReference type="CDD" id="cd07136">
    <property type="entry name" value="ALDH_YwdH-P39616"/>
    <property type="match status" value="1"/>
</dbReference>
<dbReference type="PIRSF" id="PIRSF036492">
    <property type="entry name" value="ALDH"/>
    <property type="match status" value="1"/>
</dbReference>
<evidence type="ECO:0000256" key="2">
    <source>
        <dbReference type="ARBA" id="ARBA00023002"/>
    </source>
</evidence>
<dbReference type="Pfam" id="PF00171">
    <property type="entry name" value="Aldedh"/>
    <property type="match status" value="1"/>
</dbReference>
<dbReference type="RefSeq" id="WP_072903922.1">
    <property type="nucleotide sequence ID" value="NZ_FRAD01000016.1"/>
</dbReference>
<keyword evidence="10" id="KW-1185">Reference proteome</keyword>
<dbReference type="GO" id="GO:0004029">
    <property type="term" value="F:aldehyde dehydrogenase (NAD+) activity"/>
    <property type="evidence" value="ECO:0007669"/>
    <property type="project" value="TreeGrafter"/>
</dbReference>
<dbReference type="InterPro" id="IPR029510">
    <property type="entry name" value="Ald_DH_CS_GLU"/>
</dbReference>
<dbReference type="GO" id="GO:0005737">
    <property type="term" value="C:cytoplasm"/>
    <property type="evidence" value="ECO:0007669"/>
    <property type="project" value="TreeGrafter"/>
</dbReference>
<evidence type="ECO:0000313" key="9">
    <source>
        <dbReference type="EMBL" id="SHK17968.1"/>
    </source>
</evidence>
<protein>
    <recommendedName>
        <fullName evidence="4">Aldehyde dehydrogenase</fullName>
    </recommendedName>
</protein>
<dbReference type="InterPro" id="IPR016162">
    <property type="entry name" value="Ald_DH_N"/>
</dbReference>
<keyword evidence="3" id="KW-0520">NAD</keyword>
<evidence type="ECO:0000259" key="8">
    <source>
        <dbReference type="Pfam" id="PF00171"/>
    </source>
</evidence>
<evidence type="ECO:0000256" key="7">
    <source>
        <dbReference type="RuleBase" id="RU003345"/>
    </source>
</evidence>
<dbReference type="InterPro" id="IPR015590">
    <property type="entry name" value="Aldehyde_DH_dom"/>
</dbReference>
<dbReference type="STRING" id="1121331.SAMN02745248_01971"/>
<gene>
    <name evidence="9" type="ORF">SAMN02745248_01971</name>
</gene>
<dbReference type="PANTHER" id="PTHR43570">
    <property type="entry name" value="ALDEHYDE DEHYDROGENASE"/>
    <property type="match status" value="1"/>
</dbReference>
<dbReference type="SUPFAM" id="SSF53720">
    <property type="entry name" value="ALDH-like"/>
    <property type="match status" value="1"/>
</dbReference>
<keyword evidence="2 4" id="KW-0560">Oxidoreductase</keyword>
<evidence type="ECO:0000313" key="10">
    <source>
        <dbReference type="Proteomes" id="UP000183952"/>
    </source>
</evidence>
<dbReference type="InterPro" id="IPR016163">
    <property type="entry name" value="Ald_DH_C"/>
</dbReference>
<reference evidence="9 10" key="1">
    <citation type="submission" date="2016-11" db="EMBL/GenBank/DDBJ databases">
        <authorList>
            <person name="Jaros S."/>
            <person name="Januszkiewicz K."/>
            <person name="Wedrychowicz H."/>
        </authorList>
    </citation>
    <scope>NUCLEOTIDE SEQUENCE [LARGE SCALE GENOMIC DNA]</scope>
    <source>
        <strain evidence="9 10">DSM 3090</strain>
    </source>
</reference>
<evidence type="ECO:0000256" key="6">
    <source>
        <dbReference type="PROSITE-ProRule" id="PRU10007"/>
    </source>
</evidence>
<feature type="active site" evidence="5 6">
    <location>
        <position position="211"/>
    </location>
</feature>
<evidence type="ECO:0000256" key="1">
    <source>
        <dbReference type="ARBA" id="ARBA00009986"/>
    </source>
</evidence>
<accession>A0A1M6QCR8</accession>
<feature type="domain" description="Aldehyde dehydrogenase" evidence="8">
    <location>
        <begin position="19"/>
        <end position="429"/>
    </location>
</feature>
<dbReference type="InterPro" id="IPR012394">
    <property type="entry name" value="Aldehyde_DH_NAD(P)"/>
</dbReference>
<proteinExistence type="inferred from homology"/>
<dbReference type="AlphaFoldDB" id="A0A1M6QCR8"/>
<comment type="similarity">
    <text evidence="1 4 7">Belongs to the aldehyde dehydrogenase family.</text>
</comment>
<dbReference type="InterPro" id="IPR016160">
    <property type="entry name" value="Ald_DH_CS_CYS"/>
</dbReference>
<dbReference type="FunFam" id="3.40.309.10:FF:000003">
    <property type="entry name" value="Aldehyde dehydrogenase"/>
    <property type="match status" value="1"/>
</dbReference>
<dbReference type="EMBL" id="FRAD01000016">
    <property type="protein sequence ID" value="SHK17968.1"/>
    <property type="molecule type" value="Genomic_DNA"/>
</dbReference>
<dbReference type="InterPro" id="IPR016161">
    <property type="entry name" value="Ald_DH/histidinol_DH"/>
</dbReference>
<feature type="active site" evidence="5">
    <location>
        <position position="245"/>
    </location>
</feature>
<dbReference type="Gene3D" id="3.40.605.10">
    <property type="entry name" value="Aldehyde Dehydrogenase, Chain A, domain 1"/>
    <property type="match status" value="1"/>
</dbReference>
<evidence type="ECO:0000256" key="3">
    <source>
        <dbReference type="ARBA" id="ARBA00023027"/>
    </source>
</evidence>
<sequence>MESEIILKKQKEFFLSGKTKDINFRIQYLKKLKDVIAFYEHDILDALKKDLNKSNFEAYETELGMVLEEITLMIKKARYWCKSERKRTSIVHFKTSSKIYKEPYGVVLNISPWNYPFQLSMIPLIGAVAAGNCVMLKPSKYSIHTSDVIEKIICETFPEEYVSVVEKNGGRSELSNLLDLKFDFIFFTGGAAMGSIVMEKASRYLTPVTLELGGKSPCIVHKDADLRKASKRIVWGKFLNAGQTCVAPDYLMVHEAVKEELISYMIQDIKSFFGEEPFVSEDYGRIINEIQFNRLTEYLREGNIIFGGDYDTAQRYISPTLIDEVSFTNKIMRDEIFGPIMPIIEYKDINTMIKRLQNSHKSLALYLFTEDNNVEKNIIDNVSFGGGCVNDTIIHVSSSYVPFGGVGNSGIGSYHGKWSCDLFTHKKTVLKKTTMFDIDFRYPPYSDNKLKWLKKLLK</sequence>
<dbReference type="Proteomes" id="UP000183952">
    <property type="component" value="Unassembled WGS sequence"/>
</dbReference>
<evidence type="ECO:0000256" key="5">
    <source>
        <dbReference type="PIRSR" id="PIRSR036492-1"/>
    </source>
</evidence>
<organism evidence="9 10">
    <name type="scientific">Hathewaya proteolytica DSM 3090</name>
    <dbReference type="NCBI Taxonomy" id="1121331"/>
    <lineage>
        <taxon>Bacteria</taxon>
        <taxon>Bacillati</taxon>
        <taxon>Bacillota</taxon>
        <taxon>Clostridia</taxon>
        <taxon>Eubacteriales</taxon>
        <taxon>Clostridiaceae</taxon>
        <taxon>Hathewaya</taxon>
    </lineage>
</organism>
<dbReference type="PROSITE" id="PS00687">
    <property type="entry name" value="ALDEHYDE_DEHYDR_GLU"/>
    <property type="match status" value="1"/>
</dbReference>
<evidence type="ECO:0000256" key="4">
    <source>
        <dbReference type="PIRNR" id="PIRNR036492"/>
    </source>
</evidence>
<dbReference type="OrthoDB" id="9762913at2"/>